<evidence type="ECO:0000313" key="1">
    <source>
        <dbReference type="EMBL" id="CAF4213434.1"/>
    </source>
</evidence>
<dbReference type="Proteomes" id="UP000663842">
    <property type="component" value="Unassembled WGS sequence"/>
</dbReference>
<name>A0A820BYQ5_9BILA</name>
<proteinExistence type="predicted"/>
<evidence type="ECO:0000313" key="2">
    <source>
        <dbReference type="Proteomes" id="UP000663842"/>
    </source>
</evidence>
<protein>
    <submittedName>
        <fullName evidence="1">Uncharacterized protein</fullName>
    </submittedName>
</protein>
<accession>A0A820BYQ5</accession>
<gene>
    <name evidence="1" type="ORF">UXM345_LOCUS28688</name>
</gene>
<sequence>MLAFFVSLQKLSRNRFQETHLWTIIVNEDKCSLFLNFDLSSLRGFTIKNDYLSYHPTDTNRIKIFNQLVLIYESRLNTESNNTYIEIDWILNISITTKEEGIDNGLTQSQIDYLKCIQSDKCMSKNDVLIDECIQALSILNSLSFDCPSAKDILSSSSLIAFLHQL</sequence>
<organism evidence="1 2">
    <name type="scientific">Rotaria magnacalcarata</name>
    <dbReference type="NCBI Taxonomy" id="392030"/>
    <lineage>
        <taxon>Eukaryota</taxon>
        <taxon>Metazoa</taxon>
        <taxon>Spiralia</taxon>
        <taxon>Gnathifera</taxon>
        <taxon>Rotifera</taxon>
        <taxon>Eurotatoria</taxon>
        <taxon>Bdelloidea</taxon>
        <taxon>Philodinida</taxon>
        <taxon>Philodinidae</taxon>
        <taxon>Rotaria</taxon>
    </lineage>
</organism>
<comment type="caution">
    <text evidence="1">The sequence shown here is derived from an EMBL/GenBank/DDBJ whole genome shotgun (WGS) entry which is preliminary data.</text>
</comment>
<dbReference type="EMBL" id="CAJOBF010006702">
    <property type="protein sequence ID" value="CAF4213434.1"/>
    <property type="molecule type" value="Genomic_DNA"/>
</dbReference>
<reference evidence="1" key="1">
    <citation type="submission" date="2021-02" db="EMBL/GenBank/DDBJ databases">
        <authorList>
            <person name="Nowell W R."/>
        </authorList>
    </citation>
    <scope>NUCLEOTIDE SEQUENCE</scope>
</reference>
<dbReference type="AlphaFoldDB" id="A0A820BYQ5"/>